<gene>
    <name evidence="2" type="ORF">S03H2_27226</name>
</gene>
<organism evidence="2">
    <name type="scientific">marine sediment metagenome</name>
    <dbReference type="NCBI Taxonomy" id="412755"/>
    <lineage>
        <taxon>unclassified sequences</taxon>
        <taxon>metagenomes</taxon>
        <taxon>ecological metagenomes</taxon>
    </lineage>
</organism>
<comment type="caution">
    <text evidence="2">The sequence shown here is derived from an EMBL/GenBank/DDBJ whole genome shotgun (WGS) entry which is preliminary data.</text>
</comment>
<accession>X1I031</accession>
<proteinExistence type="predicted"/>
<feature type="non-terminal residue" evidence="2">
    <location>
        <position position="1"/>
    </location>
</feature>
<sequence length="40" mass="4243">FTFTPNGKLLAGDVGGSQWEELDIVTPGANYGWPLAEGMC</sequence>
<feature type="domain" description="Glucose/Sorbosone dehydrogenase" evidence="1">
    <location>
        <begin position="3"/>
        <end position="37"/>
    </location>
</feature>
<feature type="non-terminal residue" evidence="2">
    <location>
        <position position="40"/>
    </location>
</feature>
<dbReference type="AlphaFoldDB" id="X1I031"/>
<evidence type="ECO:0000259" key="1">
    <source>
        <dbReference type="Pfam" id="PF07995"/>
    </source>
</evidence>
<evidence type="ECO:0000313" key="2">
    <source>
        <dbReference type="EMBL" id="GAH59444.1"/>
    </source>
</evidence>
<dbReference type="InterPro" id="IPR011042">
    <property type="entry name" value="6-blade_b-propeller_TolB-like"/>
</dbReference>
<dbReference type="EMBL" id="BARU01016211">
    <property type="protein sequence ID" value="GAH59444.1"/>
    <property type="molecule type" value="Genomic_DNA"/>
</dbReference>
<dbReference type="Gene3D" id="2.120.10.30">
    <property type="entry name" value="TolB, C-terminal domain"/>
    <property type="match status" value="1"/>
</dbReference>
<name>X1I031_9ZZZZ</name>
<reference evidence="2" key="1">
    <citation type="journal article" date="2014" name="Front. Microbiol.">
        <title>High frequency of phylogenetically diverse reductive dehalogenase-homologous genes in deep subseafloor sedimentary metagenomes.</title>
        <authorList>
            <person name="Kawai M."/>
            <person name="Futagami T."/>
            <person name="Toyoda A."/>
            <person name="Takaki Y."/>
            <person name="Nishi S."/>
            <person name="Hori S."/>
            <person name="Arai W."/>
            <person name="Tsubouchi T."/>
            <person name="Morono Y."/>
            <person name="Uchiyama I."/>
            <person name="Ito T."/>
            <person name="Fujiyama A."/>
            <person name="Inagaki F."/>
            <person name="Takami H."/>
        </authorList>
    </citation>
    <scope>NUCLEOTIDE SEQUENCE</scope>
    <source>
        <strain evidence="2">Expedition CK06-06</strain>
    </source>
</reference>
<dbReference type="InterPro" id="IPR012938">
    <property type="entry name" value="Glc/Sorbosone_DH"/>
</dbReference>
<protein>
    <recommendedName>
        <fullName evidence="1">Glucose/Sorbosone dehydrogenase domain-containing protein</fullName>
    </recommendedName>
</protein>
<dbReference type="Pfam" id="PF07995">
    <property type="entry name" value="GSDH"/>
    <property type="match status" value="1"/>
</dbReference>
<dbReference type="InterPro" id="IPR011041">
    <property type="entry name" value="Quinoprot_gluc/sorb_DH_b-prop"/>
</dbReference>
<dbReference type="SUPFAM" id="SSF50952">
    <property type="entry name" value="Soluble quinoprotein glucose dehydrogenase"/>
    <property type="match status" value="1"/>
</dbReference>